<evidence type="ECO:0000313" key="1">
    <source>
        <dbReference type="EMBL" id="GAA5070030.1"/>
    </source>
</evidence>
<accession>A0ABP9L719</accession>
<name>A0ABP9L719_9NOCA</name>
<sequence length="53" mass="6026">MPETISGPYVVRWMLMGGTLTGFSEVSVGPEWLIVWGYIDTLLGPERTRECFF</sequence>
<dbReference type="EMBL" id="BAABJM010000012">
    <property type="protein sequence ID" value="GAA5070030.1"/>
    <property type="molecule type" value="Genomic_DNA"/>
</dbReference>
<dbReference type="Proteomes" id="UP001500603">
    <property type="component" value="Unassembled WGS sequence"/>
</dbReference>
<organism evidence="1 2">
    <name type="scientific">Nocardia callitridis</name>
    <dbReference type="NCBI Taxonomy" id="648753"/>
    <lineage>
        <taxon>Bacteria</taxon>
        <taxon>Bacillati</taxon>
        <taxon>Actinomycetota</taxon>
        <taxon>Actinomycetes</taxon>
        <taxon>Mycobacteriales</taxon>
        <taxon>Nocardiaceae</taxon>
        <taxon>Nocardia</taxon>
    </lineage>
</organism>
<evidence type="ECO:0000313" key="2">
    <source>
        <dbReference type="Proteomes" id="UP001500603"/>
    </source>
</evidence>
<comment type="caution">
    <text evidence="1">The sequence shown here is derived from an EMBL/GenBank/DDBJ whole genome shotgun (WGS) entry which is preliminary data.</text>
</comment>
<protein>
    <submittedName>
        <fullName evidence="1">Uncharacterized protein</fullName>
    </submittedName>
</protein>
<gene>
    <name evidence="1" type="ORF">GCM10023318_61870</name>
</gene>
<reference evidence="2" key="1">
    <citation type="journal article" date="2019" name="Int. J. Syst. Evol. Microbiol.">
        <title>The Global Catalogue of Microorganisms (GCM) 10K type strain sequencing project: providing services to taxonomists for standard genome sequencing and annotation.</title>
        <authorList>
            <consortium name="The Broad Institute Genomics Platform"/>
            <consortium name="The Broad Institute Genome Sequencing Center for Infectious Disease"/>
            <person name="Wu L."/>
            <person name="Ma J."/>
        </authorList>
    </citation>
    <scope>NUCLEOTIDE SEQUENCE [LARGE SCALE GENOMIC DNA]</scope>
    <source>
        <strain evidence="2">JCM 18298</strain>
    </source>
</reference>
<keyword evidence="2" id="KW-1185">Reference proteome</keyword>
<proteinExistence type="predicted"/>